<organism evidence="1 2">
    <name type="scientific">Iphiclides podalirius</name>
    <name type="common">scarce swallowtail</name>
    <dbReference type="NCBI Taxonomy" id="110791"/>
    <lineage>
        <taxon>Eukaryota</taxon>
        <taxon>Metazoa</taxon>
        <taxon>Ecdysozoa</taxon>
        <taxon>Arthropoda</taxon>
        <taxon>Hexapoda</taxon>
        <taxon>Insecta</taxon>
        <taxon>Pterygota</taxon>
        <taxon>Neoptera</taxon>
        <taxon>Endopterygota</taxon>
        <taxon>Lepidoptera</taxon>
        <taxon>Glossata</taxon>
        <taxon>Ditrysia</taxon>
        <taxon>Papilionoidea</taxon>
        <taxon>Papilionidae</taxon>
        <taxon>Papilioninae</taxon>
        <taxon>Iphiclides</taxon>
    </lineage>
</organism>
<dbReference type="EMBL" id="OW152813">
    <property type="protein sequence ID" value="CAH2034327.1"/>
    <property type="molecule type" value="Genomic_DNA"/>
</dbReference>
<evidence type="ECO:0000313" key="1">
    <source>
        <dbReference type="EMBL" id="CAH2034327.1"/>
    </source>
</evidence>
<protein>
    <submittedName>
        <fullName evidence="1">Uncharacterized protein</fullName>
    </submittedName>
</protein>
<keyword evidence="2" id="KW-1185">Reference proteome</keyword>
<reference evidence="1" key="1">
    <citation type="submission" date="2022-03" db="EMBL/GenBank/DDBJ databases">
        <authorList>
            <person name="Martin H S."/>
        </authorList>
    </citation>
    <scope>NUCLEOTIDE SEQUENCE</scope>
</reference>
<gene>
    <name evidence="1" type="ORF">IPOD504_LOCUS82</name>
</gene>
<feature type="non-terminal residue" evidence="1">
    <location>
        <position position="69"/>
    </location>
</feature>
<evidence type="ECO:0000313" key="2">
    <source>
        <dbReference type="Proteomes" id="UP000837857"/>
    </source>
</evidence>
<proteinExistence type="predicted"/>
<dbReference type="Proteomes" id="UP000837857">
    <property type="component" value="Chromosome 1"/>
</dbReference>
<name>A0ABN8HNP2_9NEOP</name>
<accession>A0ABN8HNP2</accession>
<sequence length="69" mass="7699">MKWLCVKKVGGSLHHTVKILIAFLLASWKAGRRYNRIAGAHEVSVSLAKRWFCASSGDKSSWKLVDLVS</sequence>